<dbReference type="Gene3D" id="3.40.250.10">
    <property type="entry name" value="Rhodanese-like domain"/>
    <property type="match status" value="1"/>
</dbReference>
<sequence>MPSPTVHGTGKAQEPILPCLPPNGSDDRIPRISKETLLAVLDGQYSDRISQQRIVDCRFDYEYDGGHIDGAVKLNNQLLFVNNLFNSPIDGKVILVFYCEYSVLRAPKLAQYVRSRDRTRNIEEYPNLTYPDVYVLDGGYSAFFPKYQDRCSPPYYITMKNKQHSRARRQGLERLRARRGHIRYFNIDNATREAKRDQLPDNLEHHHQTNTEQEMQ</sequence>
<dbReference type="PANTHER" id="PTHR10828:SF17">
    <property type="entry name" value="PROTEIN-TYROSINE-PHOSPHATASE"/>
    <property type="match status" value="1"/>
</dbReference>
<feature type="region of interest" description="Disordered" evidence="10">
    <location>
        <begin position="1"/>
        <end position="26"/>
    </location>
</feature>
<dbReference type="SMART" id="SM00450">
    <property type="entry name" value="RHOD"/>
    <property type="match status" value="1"/>
</dbReference>
<evidence type="ECO:0000256" key="7">
    <source>
        <dbReference type="ARBA" id="ARBA00023306"/>
    </source>
</evidence>
<organism evidence="12 13">
    <name type="scientific">Dactylonectria macrodidyma</name>
    <dbReference type="NCBI Taxonomy" id="307937"/>
    <lineage>
        <taxon>Eukaryota</taxon>
        <taxon>Fungi</taxon>
        <taxon>Dikarya</taxon>
        <taxon>Ascomycota</taxon>
        <taxon>Pezizomycotina</taxon>
        <taxon>Sordariomycetes</taxon>
        <taxon>Hypocreomycetidae</taxon>
        <taxon>Hypocreales</taxon>
        <taxon>Nectriaceae</taxon>
        <taxon>Dactylonectria</taxon>
    </lineage>
</organism>
<evidence type="ECO:0000256" key="4">
    <source>
        <dbReference type="ARBA" id="ARBA00022776"/>
    </source>
</evidence>
<evidence type="ECO:0000256" key="5">
    <source>
        <dbReference type="ARBA" id="ARBA00022801"/>
    </source>
</evidence>
<reference evidence="12" key="1">
    <citation type="journal article" date="2021" name="Nat. Commun.">
        <title>Genetic determinants of endophytism in the Arabidopsis root mycobiome.</title>
        <authorList>
            <person name="Mesny F."/>
            <person name="Miyauchi S."/>
            <person name="Thiergart T."/>
            <person name="Pickel B."/>
            <person name="Atanasova L."/>
            <person name="Karlsson M."/>
            <person name="Huettel B."/>
            <person name="Barry K.W."/>
            <person name="Haridas S."/>
            <person name="Chen C."/>
            <person name="Bauer D."/>
            <person name="Andreopoulos W."/>
            <person name="Pangilinan J."/>
            <person name="LaButti K."/>
            <person name="Riley R."/>
            <person name="Lipzen A."/>
            <person name="Clum A."/>
            <person name="Drula E."/>
            <person name="Henrissat B."/>
            <person name="Kohler A."/>
            <person name="Grigoriev I.V."/>
            <person name="Martin F.M."/>
            <person name="Hacquard S."/>
        </authorList>
    </citation>
    <scope>NUCLEOTIDE SEQUENCE</scope>
    <source>
        <strain evidence="12">MPI-CAGE-AT-0147</strain>
    </source>
</reference>
<dbReference type="GO" id="GO:0004725">
    <property type="term" value="F:protein tyrosine phosphatase activity"/>
    <property type="evidence" value="ECO:0007669"/>
    <property type="project" value="UniProtKB-EC"/>
</dbReference>
<evidence type="ECO:0000256" key="6">
    <source>
        <dbReference type="ARBA" id="ARBA00022912"/>
    </source>
</evidence>
<evidence type="ECO:0000256" key="1">
    <source>
        <dbReference type="ARBA" id="ARBA00011065"/>
    </source>
</evidence>
<evidence type="ECO:0000256" key="9">
    <source>
        <dbReference type="ARBA" id="ARBA00067190"/>
    </source>
</evidence>
<dbReference type="FunFam" id="3.40.250.10:FF:000021">
    <property type="entry name" value="M-phase inducer phosphatase cdc-25.2"/>
    <property type="match status" value="1"/>
</dbReference>
<keyword evidence="3" id="KW-0132">Cell division</keyword>
<dbReference type="InterPro" id="IPR001763">
    <property type="entry name" value="Rhodanese-like_dom"/>
</dbReference>
<keyword evidence="13" id="KW-1185">Reference proteome</keyword>
<dbReference type="GO" id="GO:0005634">
    <property type="term" value="C:nucleus"/>
    <property type="evidence" value="ECO:0007669"/>
    <property type="project" value="TreeGrafter"/>
</dbReference>
<feature type="domain" description="Rhodanese" evidence="11">
    <location>
        <begin position="48"/>
        <end position="152"/>
    </location>
</feature>
<comment type="caution">
    <text evidence="12">The sequence shown here is derived from an EMBL/GenBank/DDBJ whole genome shotgun (WGS) entry which is preliminary data.</text>
</comment>
<evidence type="ECO:0000256" key="2">
    <source>
        <dbReference type="ARBA" id="ARBA00013064"/>
    </source>
</evidence>
<evidence type="ECO:0000259" key="11">
    <source>
        <dbReference type="PROSITE" id="PS50206"/>
    </source>
</evidence>
<keyword evidence="4" id="KW-0498">Mitosis</keyword>
<dbReference type="GO" id="GO:0000086">
    <property type="term" value="P:G2/M transition of mitotic cell cycle"/>
    <property type="evidence" value="ECO:0007669"/>
    <property type="project" value="TreeGrafter"/>
</dbReference>
<dbReference type="SUPFAM" id="SSF52821">
    <property type="entry name" value="Rhodanese/Cell cycle control phosphatase"/>
    <property type="match status" value="1"/>
</dbReference>
<dbReference type="Pfam" id="PF00581">
    <property type="entry name" value="Rhodanese"/>
    <property type="match status" value="1"/>
</dbReference>
<dbReference type="InterPro" id="IPR036873">
    <property type="entry name" value="Rhodanese-like_dom_sf"/>
</dbReference>
<dbReference type="EC" id="3.1.3.48" evidence="2"/>
<gene>
    <name evidence="12" type="ORF">EDB81DRAFT_767617</name>
</gene>
<dbReference type="PANTHER" id="PTHR10828">
    <property type="entry name" value="M-PHASE INDUCER PHOSPHATASE DUAL SPECIFICITY PHOSPHATASE CDC25"/>
    <property type="match status" value="1"/>
</dbReference>
<feature type="region of interest" description="Disordered" evidence="10">
    <location>
        <begin position="193"/>
        <end position="216"/>
    </location>
</feature>
<evidence type="ECO:0000256" key="8">
    <source>
        <dbReference type="ARBA" id="ARBA00051722"/>
    </source>
</evidence>
<protein>
    <recommendedName>
        <fullName evidence="9">M-phase inducer phosphatase</fullName>
        <ecNumber evidence="2">3.1.3.48</ecNumber>
    </recommendedName>
</protein>
<comment type="similarity">
    <text evidence="1">Belongs to the MPI phosphatase family.</text>
</comment>
<proteinExistence type="inferred from homology"/>
<dbReference type="GO" id="GO:0051301">
    <property type="term" value="P:cell division"/>
    <property type="evidence" value="ECO:0007669"/>
    <property type="project" value="UniProtKB-KW"/>
</dbReference>
<keyword evidence="7" id="KW-0131">Cell cycle</keyword>
<dbReference type="GO" id="GO:0110032">
    <property type="term" value="P:positive regulation of G2/MI transition of meiotic cell cycle"/>
    <property type="evidence" value="ECO:0007669"/>
    <property type="project" value="TreeGrafter"/>
</dbReference>
<accession>A0A9P9IDE9</accession>
<evidence type="ECO:0000313" key="12">
    <source>
        <dbReference type="EMBL" id="KAH7115699.1"/>
    </source>
</evidence>
<dbReference type="GO" id="GO:0005737">
    <property type="term" value="C:cytoplasm"/>
    <property type="evidence" value="ECO:0007669"/>
    <property type="project" value="TreeGrafter"/>
</dbReference>
<feature type="compositionally biased region" description="Basic and acidic residues" evidence="10">
    <location>
        <begin position="193"/>
        <end position="209"/>
    </location>
</feature>
<dbReference type="AlphaFoldDB" id="A0A9P9IDE9"/>
<dbReference type="InterPro" id="IPR000751">
    <property type="entry name" value="MPI_Phosphatase"/>
</dbReference>
<dbReference type="PRINTS" id="PR00716">
    <property type="entry name" value="MPIPHPHTASE"/>
</dbReference>
<dbReference type="Proteomes" id="UP000738349">
    <property type="component" value="Unassembled WGS sequence"/>
</dbReference>
<name>A0A9P9IDE9_9HYPO</name>
<dbReference type="EMBL" id="JAGMUV010000030">
    <property type="protein sequence ID" value="KAH7115699.1"/>
    <property type="molecule type" value="Genomic_DNA"/>
</dbReference>
<evidence type="ECO:0000313" key="13">
    <source>
        <dbReference type="Proteomes" id="UP000738349"/>
    </source>
</evidence>
<keyword evidence="5" id="KW-0378">Hydrolase</keyword>
<dbReference type="GO" id="GO:0010971">
    <property type="term" value="P:positive regulation of G2/M transition of mitotic cell cycle"/>
    <property type="evidence" value="ECO:0007669"/>
    <property type="project" value="TreeGrafter"/>
</dbReference>
<evidence type="ECO:0000256" key="10">
    <source>
        <dbReference type="SAM" id="MobiDB-lite"/>
    </source>
</evidence>
<dbReference type="PROSITE" id="PS50206">
    <property type="entry name" value="RHODANESE_3"/>
    <property type="match status" value="1"/>
</dbReference>
<keyword evidence="6" id="KW-0904">Protein phosphatase</keyword>
<dbReference type="OrthoDB" id="5010487at2759"/>
<evidence type="ECO:0000256" key="3">
    <source>
        <dbReference type="ARBA" id="ARBA00022618"/>
    </source>
</evidence>
<comment type="catalytic activity">
    <reaction evidence="8">
        <text>O-phospho-L-tyrosyl-[protein] + H2O = L-tyrosyl-[protein] + phosphate</text>
        <dbReference type="Rhea" id="RHEA:10684"/>
        <dbReference type="Rhea" id="RHEA-COMP:10136"/>
        <dbReference type="Rhea" id="RHEA-COMP:20101"/>
        <dbReference type="ChEBI" id="CHEBI:15377"/>
        <dbReference type="ChEBI" id="CHEBI:43474"/>
        <dbReference type="ChEBI" id="CHEBI:46858"/>
        <dbReference type="ChEBI" id="CHEBI:61978"/>
        <dbReference type="EC" id="3.1.3.48"/>
    </reaction>
</comment>